<keyword evidence="1" id="KW-0472">Membrane</keyword>
<sequence>MAKNSMGTLYSITEWISRFAFVNILWIAFSFVGLILLGFFPATIAMFAIVRKWIRGESEIPVFKTFWFHYKKEFIKGNILGLILVLFFLIIYVDLQFLQVNNNSFWVVTHIPIYLFILAFLFTLLYLFPVYVHFDIKLYQIFKNAFLIMVINPLSNFLMIIGMVATYFAMTAIPGLAFFFGGSFLTYCLMWPANRAFEKVENKKNKDE</sequence>
<name>A0ABS2MWP0_9BACI</name>
<dbReference type="Proteomes" id="UP001296943">
    <property type="component" value="Unassembled WGS sequence"/>
</dbReference>
<dbReference type="Pfam" id="PF04854">
    <property type="entry name" value="DUF624"/>
    <property type="match status" value="1"/>
</dbReference>
<feature type="transmembrane region" description="Helical" evidence="1">
    <location>
        <begin position="74"/>
        <end position="93"/>
    </location>
</feature>
<feature type="transmembrane region" description="Helical" evidence="1">
    <location>
        <begin position="20"/>
        <end position="50"/>
    </location>
</feature>
<evidence type="ECO:0000313" key="3">
    <source>
        <dbReference type="Proteomes" id="UP001296943"/>
    </source>
</evidence>
<organism evidence="2 3">
    <name type="scientific">Aquibacillus albus</name>
    <dbReference type="NCBI Taxonomy" id="1168171"/>
    <lineage>
        <taxon>Bacteria</taxon>
        <taxon>Bacillati</taxon>
        <taxon>Bacillota</taxon>
        <taxon>Bacilli</taxon>
        <taxon>Bacillales</taxon>
        <taxon>Bacillaceae</taxon>
        <taxon>Aquibacillus</taxon>
    </lineage>
</organism>
<protein>
    <submittedName>
        <fullName evidence="2">Membrane protein YesL</fullName>
    </submittedName>
</protein>
<dbReference type="InterPro" id="IPR006938">
    <property type="entry name" value="DUF624"/>
</dbReference>
<reference evidence="2 3" key="1">
    <citation type="submission" date="2021-01" db="EMBL/GenBank/DDBJ databases">
        <title>Genomic Encyclopedia of Type Strains, Phase IV (KMG-IV): sequencing the most valuable type-strain genomes for metagenomic binning, comparative biology and taxonomic classification.</title>
        <authorList>
            <person name="Goeker M."/>
        </authorList>
    </citation>
    <scope>NUCLEOTIDE SEQUENCE [LARGE SCALE GENOMIC DNA]</scope>
    <source>
        <strain evidence="2 3">DSM 23711</strain>
    </source>
</reference>
<keyword evidence="1" id="KW-0812">Transmembrane</keyword>
<keyword evidence="3" id="KW-1185">Reference proteome</keyword>
<evidence type="ECO:0000256" key="1">
    <source>
        <dbReference type="SAM" id="Phobius"/>
    </source>
</evidence>
<comment type="caution">
    <text evidence="2">The sequence shown here is derived from an EMBL/GenBank/DDBJ whole genome shotgun (WGS) entry which is preliminary data.</text>
</comment>
<dbReference type="RefSeq" id="WP_338024226.1">
    <property type="nucleotide sequence ID" value="NZ_JAFBDR010000003.1"/>
</dbReference>
<feature type="transmembrane region" description="Helical" evidence="1">
    <location>
        <begin position="146"/>
        <end position="170"/>
    </location>
</feature>
<accession>A0ABS2MWP0</accession>
<gene>
    <name evidence="2" type="ORF">JOC48_000760</name>
</gene>
<feature type="transmembrane region" description="Helical" evidence="1">
    <location>
        <begin position="113"/>
        <end position="134"/>
    </location>
</feature>
<evidence type="ECO:0000313" key="2">
    <source>
        <dbReference type="EMBL" id="MBM7570282.1"/>
    </source>
</evidence>
<keyword evidence="1" id="KW-1133">Transmembrane helix</keyword>
<proteinExistence type="predicted"/>
<feature type="transmembrane region" description="Helical" evidence="1">
    <location>
        <begin position="176"/>
        <end position="194"/>
    </location>
</feature>
<dbReference type="EMBL" id="JAFBDR010000003">
    <property type="protein sequence ID" value="MBM7570282.1"/>
    <property type="molecule type" value="Genomic_DNA"/>
</dbReference>